<dbReference type="RefSeq" id="WP_013402055.1">
    <property type="nucleotide sequence ID" value="NC_014652.1"/>
</dbReference>
<accession>E4Q9W7</accession>
<dbReference type="PANTHER" id="PTHR43744">
    <property type="entry name" value="ABC TRANSPORTER PERMEASE PROTEIN MG189-RELATED-RELATED"/>
    <property type="match status" value="1"/>
</dbReference>
<dbReference type="Gene3D" id="1.10.3720.10">
    <property type="entry name" value="MetI-like"/>
    <property type="match status" value="1"/>
</dbReference>
<evidence type="ECO:0000313" key="10">
    <source>
        <dbReference type="Proteomes" id="UP000006890"/>
    </source>
</evidence>
<keyword evidence="6 7" id="KW-0472">Membrane</keyword>
<dbReference type="eggNOG" id="COG0395">
    <property type="taxonomic scope" value="Bacteria"/>
</dbReference>
<feature type="transmembrane region" description="Helical" evidence="7">
    <location>
        <begin position="187"/>
        <end position="210"/>
    </location>
</feature>
<dbReference type="GO" id="GO:0005886">
    <property type="term" value="C:plasma membrane"/>
    <property type="evidence" value="ECO:0007669"/>
    <property type="project" value="UniProtKB-SubCell"/>
</dbReference>
<evidence type="ECO:0000256" key="3">
    <source>
        <dbReference type="ARBA" id="ARBA00022475"/>
    </source>
</evidence>
<evidence type="ECO:0000256" key="1">
    <source>
        <dbReference type="ARBA" id="ARBA00004651"/>
    </source>
</evidence>
<dbReference type="GO" id="GO:0055085">
    <property type="term" value="P:transmembrane transport"/>
    <property type="evidence" value="ECO:0007669"/>
    <property type="project" value="InterPro"/>
</dbReference>
<feature type="transmembrane region" description="Helical" evidence="7">
    <location>
        <begin position="113"/>
        <end position="134"/>
    </location>
</feature>
<evidence type="ECO:0000256" key="4">
    <source>
        <dbReference type="ARBA" id="ARBA00022692"/>
    </source>
</evidence>
<feature type="domain" description="ABC transmembrane type-1" evidence="8">
    <location>
        <begin position="75"/>
        <end position="266"/>
    </location>
</feature>
<sequence>MSGMTKKFSFADVIKYLILVLWACTTILPLLWVLNNSFKESNEILLNPMKLPSKLSFFNYSQLISYGNMNIFRGFLNSLIISGSVVLLVLLFGGFAAYVIARFDFKLTGIVKIFFTGAMLVPAFSIVIPSLVILRKLGLNGSYLALILPQTAGLLPFATLTLAGFMKTLPVELEEAAIIDGAGVLRIFFRIIVPLSIPGLVTAAIFVFLWSYNDLFMSLIFIPIREKQPICVLLSLVSSIYGTNYGAMMAALIITVLPVIILYVFLQEYVIKGMTAGAIKG</sequence>
<evidence type="ECO:0000259" key="8">
    <source>
        <dbReference type="PROSITE" id="PS50928"/>
    </source>
</evidence>
<protein>
    <submittedName>
        <fullName evidence="9">Binding-protein-dependent transport systems inner membrane component</fullName>
    </submittedName>
</protein>
<reference key="1">
    <citation type="submission" date="2010-09" db="EMBL/GenBank/DDBJ databases">
        <title>Complete sequence of Caldicellulosiruptor hydrothermalis 108.</title>
        <authorList>
            <consortium name="US DOE Joint Genome Institute"/>
            <person name="Lucas S."/>
            <person name="Copeland A."/>
            <person name="Lapidus A."/>
            <person name="Cheng J.-F."/>
            <person name="Bruce D."/>
            <person name="Goodwin L."/>
            <person name="Pitluck S."/>
            <person name="Davenport K."/>
            <person name="Detter J.C."/>
            <person name="Han C."/>
            <person name="Tapia R."/>
            <person name="Land M."/>
            <person name="Hauser L."/>
            <person name="Chang Y.-J."/>
            <person name="Jeffries C."/>
            <person name="Kyrpides N."/>
            <person name="Ivanova N."/>
            <person name="Mikhailova N."/>
            <person name="Blumer-Schuette S.E."/>
            <person name="Kelly R.M."/>
            <person name="Woyke T."/>
        </authorList>
    </citation>
    <scope>NUCLEOTIDE SEQUENCE</scope>
    <source>
        <strain>108</strain>
    </source>
</reference>
<dbReference type="CDD" id="cd06261">
    <property type="entry name" value="TM_PBP2"/>
    <property type="match status" value="1"/>
</dbReference>
<dbReference type="EMBL" id="CP002219">
    <property type="protein sequence ID" value="ADQ05842.1"/>
    <property type="molecule type" value="Genomic_DNA"/>
</dbReference>
<gene>
    <name evidence="9" type="ordered locus">Calhy_0080</name>
</gene>
<organism evidence="9 10">
    <name type="scientific">Caldicellulosiruptor hydrothermalis (strain DSM 18901 / VKM B-2411 / 108)</name>
    <dbReference type="NCBI Taxonomy" id="632292"/>
    <lineage>
        <taxon>Bacteria</taxon>
        <taxon>Bacillati</taxon>
        <taxon>Bacillota</taxon>
        <taxon>Bacillota incertae sedis</taxon>
        <taxon>Caldicellulosiruptorales</taxon>
        <taxon>Caldicellulosiruptoraceae</taxon>
        <taxon>Caldicellulosiruptor</taxon>
    </lineage>
</organism>
<evidence type="ECO:0000256" key="2">
    <source>
        <dbReference type="ARBA" id="ARBA00022448"/>
    </source>
</evidence>
<keyword evidence="3" id="KW-1003">Cell membrane</keyword>
<dbReference type="InterPro" id="IPR035906">
    <property type="entry name" value="MetI-like_sf"/>
</dbReference>
<proteinExistence type="inferred from homology"/>
<keyword evidence="4 7" id="KW-0812">Transmembrane</keyword>
<comment type="subcellular location">
    <subcellularLocation>
        <location evidence="1 7">Cell membrane</location>
        <topology evidence="1 7">Multi-pass membrane protein</topology>
    </subcellularLocation>
</comment>
<feature type="transmembrane region" description="Helical" evidence="7">
    <location>
        <begin position="79"/>
        <end position="101"/>
    </location>
</feature>
<evidence type="ECO:0000313" key="9">
    <source>
        <dbReference type="EMBL" id="ADQ05842.1"/>
    </source>
</evidence>
<dbReference type="HOGENOM" id="CLU_016047_1_2_9"/>
<dbReference type="OrthoDB" id="9771544at2"/>
<keyword evidence="10" id="KW-1185">Reference proteome</keyword>
<feature type="transmembrane region" description="Helical" evidence="7">
    <location>
        <begin position="146"/>
        <end position="166"/>
    </location>
</feature>
<comment type="similarity">
    <text evidence="7">Belongs to the binding-protein-dependent transport system permease family.</text>
</comment>
<name>E4Q9W7_CALH1</name>
<dbReference type="AlphaFoldDB" id="E4Q9W7"/>
<dbReference type="Pfam" id="PF00528">
    <property type="entry name" value="BPD_transp_1"/>
    <property type="match status" value="1"/>
</dbReference>
<dbReference type="InterPro" id="IPR000515">
    <property type="entry name" value="MetI-like"/>
</dbReference>
<keyword evidence="2 7" id="KW-0813">Transport</keyword>
<feature type="transmembrane region" description="Helical" evidence="7">
    <location>
        <begin position="245"/>
        <end position="266"/>
    </location>
</feature>
<dbReference type="STRING" id="632292.Calhy_0080"/>
<feature type="transmembrane region" description="Helical" evidence="7">
    <location>
        <begin position="12"/>
        <end position="34"/>
    </location>
</feature>
<dbReference type="SUPFAM" id="SSF161098">
    <property type="entry name" value="MetI-like"/>
    <property type="match status" value="1"/>
</dbReference>
<evidence type="ECO:0000256" key="5">
    <source>
        <dbReference type="ARBA" id="ARBA00022989"/>
    </source>
</evidence>
<dbReference type="Proteomes" id="UP000006890">
    <property type="component" value="Chromosome"/>
</dbReference>
<keyword evidence="5 7" id="KW-1133">Transmembrane helix</keyword>
<dbReference type="PANTHER" id="PTHR43744:SF8">
    <property type="entry name" value="SN-GLYCEROL-3-PHOSPHATE TRANSPORT SYSTEM PERMEASE PROTEIN UGPE"/>
    <property type="match status" value="1"/>
</dbReference>
<evidence type="ECO:0000256" key="7">
    <source>
        <dbReference type="RuleBase" id="RU363032"/>
    </source>
</evidence>
<evidence type="ECO:0000256" key="6">
    <source>
        <dbReference type="ARBA" id="ARBA00023136"/>
    </source>
</evidence>
<dbReference type="KEGG" id="chd:Calhy_0080"/>
<reference evidence="9 10" key="2">
    <citation type="journal article" date="2011" name="J. Bacteriol.">
        <title>Complete genome sequences for the anaerobic, extremely thermophilic plant biomass-degrading bacteria Caldicellulosiruptor hydrothermalis, Caldicellulosiruptor kristjanssonii, Caldicellulosiruptor kronotskyensis, Caldicellulosiruptor owensenis, and Caldicellulosiruptor lactoaceticus.</title>
        <authorList>
            <person name="Blumer-Schuette S.E."/>
            <person name="Ozdemir I."/>
            <person name="Mistry D."/>
            <person name="Lucas S."/>
            <person name="Lapidus A."/>
            <person name="Cheng J.F."/>
            <person name="Goodwin L.A."/>
            <person name="Pitluck S."/>
            <person name="Land M.L."/>
            <person name="Hauser L.J."/>
            <person name="Woyke T."/>
            <person name="Mikhailova N."/>
            <person name="Pati A."/>
            <person name="Kyrpides N.C."/>
            <person name="Ivanova N."/>
            <person name="Detter J.C."/>
            <person name="Walston-Davenport K."/>
            <person name="Han S."/>
            <person name="Adams M.W."/>
            <person name="Kelly R.M."/>
        </authorList>
    </citation>
    <scope>NUCLEOTIDE SEQUENCE [LARGE SCALE GENOMIC DNA]</scope>
    <source>
        <strain evidence="10">DSM 18901 / VKM B-2411 / 108</strain>
    </source>
</reference>
<dbReference type="PROSITE" id="PS50928">
    <property type="entry name" value="ABC_TM1"/>
    <property type="match status" value="1"/>
</dbReference>